<proteinExistence type="predicted"/>
<sequence length="67" mass="7205">MSSEPSSAADLISLMTSSVSGMWARSETMFATPRISCKLAARSQTAASWSTWLLMAYSSSQTREPPA</sequence>
<dbReference type="EMBL" id="KV417765">
    <property type="protein sequence ID" value="KZP07015.1"/>
    <property type="molecule type" value="Genomic_DNA"/>
</dbReference>
<protein>
    <submittedName>
        <fullName evidence="1">Uncharacterized protein</fullName>
    </submittedName>
</protein>
<accession>A0A167XAS5</accession>
<evidence type="ECO:0000313" key="1">
    <source>
        <dbReference type="EMBL" id="KZP07015.1"/>
    </source>
</evidence>
<name>A0A167XAS5_9AGAM</name>
<reference evidence="1 2" key="1">
    <citation type="journal article" date="2016" name="Mol. Biol. Evol.">
        <title>Comparative Genomics of Early-Diverging Mushroom-Forming Fungi Provides Insights into the Origins of Lignocellulose Decay Capabilities.</title>
        <authorList>
            <person name="Nagy L.G."/>
            <person name="Riley R."/>
            <person name="Tritt A."/>
            <person name="Adam C."/>
            <person name="Daum C."/>
            <person name="Floudas D."/>
            <person name="Sun H."/>
            <person name="Yadav J.S."/>
            <person name="Pangilinan J."/>
            <person name="Larsson K.H."/>
            <person name="Matsuura K."/>
            <person name="Barry K."/>
            <person name="Labutti K."/>
            <person name="Kuo R."/>
            <person name="Ohm R.A."/>
            <person name="Bhattacharya S.S."/>
            <person name="Shirouzu T."/>
            <person name="Yoshinaga Y."/>
            <person name="Martin F.M."/>
            <person name="Grigoriev I.V."/>
            <person name="Hibbett D.S."/>
        </authorList>
    </citation>
    <scope>NUCLEOTIDE SEQUENCE [LARGE SCALE GENOMIC DNA]</scope>
    <source>
        <strain evidence="1 2">CBS 109695</strain>
    </source>
</reference>
<dbReference type="Proteomes" id="UP000076532">
    <property type="component" value="Unassembled WGS sequence"/>
</dbReference>
<keyword evidence="2" id="KW-1185">Reference proteome</keyword>
<organism evidence="1 2">
    <name type="scientific">Athelia psychrophila</name>
    <dbReference type="NCBI Taxonomy" id="1759441"/>
    <lineage>
        <taxon>Eukaryota</taxon>
        <taxon>Fungi</taxon>
        <taxon>Dikarya</taxon>
        <taxon>Basidiomycota</taxon>
        <taxon>Agaricomycotina</taxon>
        <taxon>Agaricomycetes</taxon>
        <taxon>Agaricomycetidae</taxon>
        <taxon>Atheliales</taxon>
        <taxon>Atheliaceae</taxon>
        <taxon>Athelia</taxon>
    </lineage>
</organism>
<dbReference type="AlphaFoldDB" id="A0A167XAS5"/>
<evidence type="ECO:0000313" key="2">
    <source>
        <dbReference type="Proteomes" id="UP000076532"/>
    </source>
</evidence>
<gene>
    <name evidence="1" type="ORF">FIBSPDRAFT_296641</name>
</gene>